<comment type="caution">
    <text evidence="1">The sequence shown here is derived from an EMBL/GenBank/DDBJ whole genome shotgun (WGS) entry which is preliminary data.</text>
</comment>
<name>A0A2V1H5Q2_9GAMM</name>
<reference evidence="1 2" key="1">
    <citation type="submission" date="2018-04" db="EMBL/GenBank/DDBJ databases">
        <title>Thalassorhabdus spongiae gen. nov., sp. nov., isolated from a marine sponge in South-West Iceland.</title>
        <authorList>
            <person name="Knobloch S."/>
            <person name="Daussin A."/>
            <person name="Johannsson R."/>
            <person name="Marteinsson V.T."/>
        </authorList>
    </citation>
    <scope>NUCLEOTIDE SEQUENCE [LARGE SCALE GENOMIC DNA]</scope>
    <source>
        <strain evidence="1 2">Hp12</strain>
    </source>
</reference>
<dbReference type="EMBL" id="QDDL01000001">
    <property type="protein sequence ID" value="PVZ71752.1"/>
    <property type="molecule type" value="Genomic_DNA"/>
</dbReference>
<gene>
    <name evidence="1" type="ORF">DC094_01620</name>
</gene>
<sequence length="327" mass="37810">MISKKILLYIFFLVVFLGAVFVVYSDDSIYLRVNVSIEEELRPSDTVLKFKGEVAKINVAEYGGKFHGQVDFYQETLRKIYAGESLAGLFLNGLDDKDKDFIDGLNRLKKRLVRHELIAIVDRGEEVVLFVKKRYRDLKFDPISFVRVVKVDSSYKLERLHELDPILKEMLNAGFYARKNKSEITFLGLLDVVKIEFSSCFFGRVVDVDNLGFLMFEREGRENRKLINLFEIEAFSLEDAFEFAIFSNDSKKVVLEWVERNGMSLDSMYLSQIFGQNLVFEKLYSLTKECQIYIFSRSGGGAKVFICDGLVSNVFLESMDNQIYLEI</sequence>
<accession>A0A2V1H5Q2</accession>
<evidence type="ECO:0000313" key="2">
    <source>
        <dbReference type="Proteomes" id="UP000244906"/>
    </source>
</evidence>
<keyword evidence="2" id="KW-1185">Reference proteome</keyword>
<organism evidence="1 2">
    <name type="scientific">Pelagibaculum spongiae</name>
    <dbReference type="NCBI Taxonomy" id="2080658"/>
    <lineage>
        <taxon>Bacteria</taxon>
        <taxon>Pseudomonadati</taxon>
        <taxon>Pseudomonadota</taxon>
        <taxon>Gammaproteobacteria</taxon>
        <taxon>Oceanospirillales</taxon>
        <taxon>Pelagibaculum</taxon>
    </lineage>
</organism>
<dbReference type="RefSeq" id="WP_116685341.1">
    <property type="nucleotide sequence ID" value="NZ_CAWNYD010000001.1"/>
</dbReference>
<protein>
    <submittedName>
        <fullName evidence="1">Uncharacterized protein</fullName>
    </submittedName>
</protein>
<dbReference type="AlphaFoldDB" id="A0A2V1H5Q2"/>
<evidence type="ECO:0000313" key="1">
    <source>
        <dbReference type="EMBL" id="PVZ71752.1"/>
    </source>
</evidence>
<dbReference type="Proteomes" id="UP000244906">
    <property type="component" value="Unassembled WGS sequence"/>
</dbReference>
<proteinExistence type="predicted"/>